<evidence type="ECO:0000256" key="1">
    <source>
        <dbReference type="SAM" id="Coils"/>
    </source>
</evidence>
<organism evidence="2 3">
    <name type="scientific">Undibacterium baiyunense</name>
    <dbReference type="NCBI Taxonomy" id="2828731"/>
    <lineage>
        <taxon>Bacteria</taxon>
        <taxon>Pseudomonadati</taxon>
        <taxon>Pseudomonadota</taxon>
        <taxon>Betaproteobacteria</taxon>
        <taxon>Burkholderiales</taxon>
        <taxon>Oxalobacteraceae</taxon>
        <taxon>Undibacterium</taxon>
    </lineage>
</organism>
<reference evidence="2 3" key="1">
    <citation type="submission" date="2021-04" db="EMBL/GenBank/DDBJ databases">
        <title>novel species isolated from subtropical streams in China.</title>
        <authorList>
            <person name="Lu H."/>
        </authorList>
    </citation>
    <scope>NUCLEOTIDE SEQUENCE [LARGE SCALE GENOMIC DNA]</scope>
    <source>
        <strain evidence="2 3">BYS107W</strain>
    </source>
</reference>
<protein>
    <submittedName>
        <fullName evidence="2">Uncharacterized protein</fullName>
    </submittedName>
</protein>
<accession>A0A941DAP9</accession>
<dbReference type="EMBL" id="JAGSPM010000001">
    <property type="protein sequence ID" value="MBR7745138.1"/>
    <property type="molecule type" value="Genomic_DNA"/>
</dbReference>
<comment type="caution">
    <text evidence="2">The sequence shown here is derived from an EMBL/GenBank/DDBJ whole genome shotgun (WGS) entry which is preliminary data.</text>
</comment>
<sequence>MMEMQTLNLPFEKNKMSLNASEARLSAMTRKTFLSMWSYENPFYKRGKELCDVLVVCGNDVIIISDKLNAFGDHPDAKVNWKRWYKKAIDASIRQLCGARNQLKRDPGKVYINAQVSSPLPLRLPSIDQMRIHLIAVANGCEEPCLKLFGRSSITINTQIKDSSEIFSVGTLTDDGDFIHIVGTKALDAIFQCFDTTRDFIDYLNRKKEALLREHWIIDGEENLVALYMMSQRGDRPFSIPLHAIPIEKDIRVVKGDKWLTYLGGAAHAYRQESNAREMSYFIDHLIEGVVEDYTSERMIIGQNQSISYHEQAFRMLASESRVSRQLLVQALMDIYLESTNTFWCNIAESIDEPSLYYLWLLYPPAPMEWQIEKLEAHLLNELTKYMIVCRSKFPNARRIFGICLPNRDCNHTSQIYRVIDGEKWTDEMQEAANKYEQVENILAETQEITLIAAR</sequence>
<name>A0A941DAP9_9BURK</name>
<gene>
    <name evidence="2" type="ORF">KDM92_00980</name>
</gene>
<proteinExistence type="predicted"/>
<dbReference type="AlphaFoldDB" id="A0A941DAP9"/>
<evidence type="ECO:0000313" key="2">
    <source>
        <dbReference type="EMBL" id="MBR7745138.1"/>
    </source>
</evidence>
<feature type="coiled-coil region" evidence="1">
    <location>
        <begin position="422"/>
        <end position="449"/>
    </location>
</feature>
<keyword evidence="3" id="KW-1185">Reference proteome</keyword>
<keyword evidence="1" id="KW-0175">Coiled coil</keyword>
<dbReference type="Proteomes" id="UP000680158">
    <property type="component" value="Unassembled WGS sequence"/>
</dbReference>
<evidence type="ECO:0000313" key="3">
    <source>
        <dbReference type="Proteomes" id="UP000680158"/>
    </source>
</evidence>